<keyword evidence="4" id="KW-1185">Reference proteome</keyword>
<dbReference type="InterPro" id="IPR029033">
    <property type="entry name" value="His_PPase_superfam"/>
</dbReference>
<keyword evidence="1" id="KW-0324">Glycolysis</keyword>
<organism evidence="3 4">
    <name type="scientific">Peptoniphilus equinus</name>
    <dbReference type="NCBI Taxonomy" id="3016343"/>
    <lineage>
        <taxon>Bacteria</taxon>
        <taxon>Bacillati</taxon>
        <taxon>Bacillota</taxon>
        <taxon>Tissierellia</taxon>
        <taxon>Tissierellales</taxon>
        <taxon>Peptoniphilaceae</taxon>
        <taxon>Peptoniphilus</taxon>
    </lineage>
</organism>
<dbReference type="Proteomes" id="UP001210339">
    <property type="component" value="Chromosome"/>
</dbReference>
<keyword evidence="2" id="KW-0413">Isomerase</keyword>
<gene>
    <name evidence="3" type="ORF">O6R05_03060</name>
</gene>
<evidence type="ECO:0000256" key="1">
    <source>
        <dbReference type="ARBA" id="ARBA00023152"/>
    </source>
</evidence>
<dbReference type="PANTHER" id="PTHR48100:SF1">
    <property type="entry name" value="HISTIDINE PHOSPHATASE FAMILY PROTEIN-RELATED"/>
    <property type="match status" value="1"/>
</dbReference>
<dbReference type="Pfam" id="PF00300">
    <property type="entry name" value="His_Phos_1"/>
    <property type="match status" value="1"/>
</dbReference>
<evidence type="ECO:0000256" key="2">
    <source>
        <dbReference type="ARBA" id="ARBA00023235"/>
    </source>
</evidence>
<evidence type="ECO:0000313" key="3">
    <source>
        <dbReference type="EMBL" id="WBW50541.1"/>
    </source>
</evidence>
<dbReference type="CDD" id="cd07067">
    <property type="entry name" value="HP_PGM_like"/>
    <property type="match status" value="1"/>
</dbReference>
<evidence type="ECO:0000313" key="4">
    <source>
        <dbReference type="Proteomes" id="UP001210339"/>
    </source>
</evidence>
<sequence length="201" mass="22764">MKIYLTRHGETTWNVENRIQGQLDSPLTEAGIAMAETLAESVQDLHFDAIYTSDLKRAVDTAAIIAKGAPLTMCPELRELDVGDWSGRKFTDIQAENSEAYRMYFNSPHRFRRDTGESLVDLSERVAAFFEKYILGSEDETVLIVSHGVTIAAIFNYMEGVTLENFWTNRVRRNAMFNIIEYSGGTFKILQKAPKNPIDTI</sequence>
<dbReference type="PANTHER" id="PTHR48100">
    <property type="entry name" value="BROAD-SPECIFICITY PHOSPHATASE YOR283W-RELATED"/>
    <property type="match status" value="1"/>
</dbReference>
<dbReference type="EMBL" id="CP115667">
    <property type="protein sequence ID" value="WBW50541.1"/>
    <property type="molecule type" value="Genomic_DNA"/>
</dbReference>
<reference evidence="3 4" key="1">
    <citation type="submission" date="2023-01" db="EMBL/GenBank/DDBJ databases">
        <authorList>
            <person name="Lee S.H."/>
            <person name="Jung H.S."/>
            <person name="Yun J.U."/>
        </authorList>
    </citation>
    <scope>NUCLEOTIDE SEQUENCE [LARGE SCALE GENOMIC DNA]</scope>
    <source>
        <strain evidence="3 4">CBA3646</strain>
    </source>
</reference>
<dbReference type="PIRSF" id="PIRSF000709">
    <property type="entry name" value="6PFK_2-Ptase"/>
    <property type="match status" value="1"/>
</dbReference>
<dbReference type="InterPro" id="IPR013078">
    <property type="entry name" value="His_Pase_superF_clade-1"/>
</dbReference>
<dbReference type="PROSITE" id="PS00175">
    <property type="entry name" value="PG_MUTASE"/>
    <property type="match status" value="1"/>
</dbReference>
<dbReference type="InterPro" id="IPR001345">
    <property type="entry name" value="PG/BPGM_mutase_AS"/>
</dbReference>
<protein>
    <submittedName>
        <fullName evidence="3">Histidine phosphatase family protein</fullName>
    </submittedName>
</protein>
<dbReference type="RefSeq" id="WP_271192066.1">
    <property type="nucleotide sequence ID" value="NZ_CP115667.1"/>
</dbReference>
<dbReference type="InterPro" id="IPR050275">
    <property type="entry name" value="PGM_Phosphatase"/>
</dbReference>
<accession>A0ABY7QUT5</accession>
<dbReference type="Gene3D" id="3.40.50.1240">
    <property type="entry name" value="Phosphoglycerate mutase-like"/>
    <property type="match status" value="1"/>
</dbReference>
<dbReference type="SUPFAM" id="SSF53254">
    <property type="entry name" value="Phosphoglycerate mutase-like"/>
    <property type="match status" value="1"/>
</dbReference>
<proteinExistence type="predicted"/>
<name>A0ABY7QUT5_9FIRM</name>
<dbReference type="SMART" id="SM00855">
    <property type="entry name" value="PGAM"/>
    <property type="match status" value="1"/>
</dbReference>